<dbReference type="InterPro" id="IPR029151">
    <property type="entry name" value="Sensor-like_sf"/>
</dbReference>
<proteinExistence type="predicted"/>
<feature type="transmembrane region" description="Helical" evidence="2">
    <location>
        <begin position="293"/>
        <end position="311"/>
    </location>
</feature>
<dbReference type="SUPFAM" id="SSF103190">
    <property type="entry name" value="Sensory domain-like"/>
    <property type="match status" value="1"/>
</dbReference>
<keyword evidence="2" id="KW-0812">Transmembrane</keyword>
<dbReference type="RefSeq" id="WP_275108138.1">
    <property type="nucleotide sequence ID" value="NZ_JAKJSC010000001.1"/>
</dbReference>
<accession>A0ABT5VMX6</accession>
<sequence>MKLRNKSIIFIGLVIILSFGIVAYFIGDKMTITARKMSVDLALSKAQNSFLIVQTEIENSCRQAELYTDAVEEFAFGRELPVIKEILESDLMVSPEISARWFIRIDKNDTMSGVALEKINDSIIVKSPSAIHEKILLNQLQNLRGTVLSQPYINDQGKEIISILTPVIVNSHLNGIIGFDIDLKKFQQIFYDVKSLGRAFVSIISKNGICITHPDENLIGKQVGNHLDSSFVQLALQTGEKQQKEVHSEFLNLPVMRVYQPIRIANGRDYWLITVSVPLFNVKESVQEIRNSTILIGLVLALLLMVFLYFSQRRWLYESGKRQRAEKKHRNEVNKLSSIMESTDQIMIFSVGKTYKYTSFNSVHKNNIENKEGGSIQVGDNLLDAYYGDFRIQMKKYLDRALLGDHFLVEFQRHGIDYQQIFNAISDVEGKVVGVSSFRFDISETLELRRKAIEEEEEKVKAQLKNIKNQINPHFLFNSLNSLYALVEGEPKLARKFILNLSKVYRYLLDSNNSNLISLKQEMNFIKQYLFLQKIRFGENLLLEYDIKEEALSKKLPSVSIQSLVENAIKHNIITSEKPLLIKISVSDEYYLIVENQYQPRTDLSHTSGTGLKTLEALYGFLGDKQPVYGIENGFFRVKLPLF</sequence>
<evidence type="ECO:0000256" key="2">
    <source>
        <dbReference type="SAM" id="Phobius"/>
    </source>
</evidence>
<dbReference type="InterPro" id="IPR010559">
    <property type="entry name" value="Sig_transdc_His_kin_internal"/>
</dbReference>
<keyword evidence="1" id="KW-0175">Coiled coil</keyword>
<keyword evidence="2" id="KW-0472">Membrane</keyword>
<keyword evidence="5" id="KW-1185">Reference proteome</keyword>
<evidence type="ECO:0000256" key="1">
    <source>
        <dbReference type="SAM" id="Coils"/>
    </source>
</evidence>
<dbReference type="EMBL" id="JAKJSC010000001">
    <property type="protein sequence ID" value="MDE5416798.1"/>
    <property type="molecule type" value="Genomic_DNA"/>
</dbReference>
<keyword evidence="2" id="KW-1133">Transmembrane helix</keyword>
<dbReference type="PANTHER" id="PTHR34220:SF7">
    <property type="entry name" value="SENSOR HISTIDINE KINASE YPDA"/>
    <property type="match status" value="1"/>
</dbReference>
<feature type="transmembrane region" description="Helical" evidence="2">
    <location>
        <begin position="7"/>
        <end position="27"/>
    </location>
</feature>
<keyword evidence="4" id="KW-0808">Transferase</keyword>
<keyword evidence="4" id="KW-0418">Kinase</keyword>
<comment type="caution">
    <text evidence="4">The sequence shown here is derived from an EMBL/GenBank/DDBJ whole genome shotgun (WGS) entry which is preliminary data.</text>
</comment>
<dbReference type="Proteomes" id="UP001528920">
    <property type="component" value="Unassembled WGS sequence"/>
</dbReference>
<dbReference type="GO" id="GO:0016301">
    <property type="term" value="F:kinase activity"/>
    <property type="evidence" value="ECO:0007669"/>
    <property type="project" value="UniProtKB-KW"/>
</dbReference>
<evidence type="ECO:0000259" key="3">
    <source>
        <dbReference type="Pfam" id="PF06580"/>
    </source>
</evidence>
<evidence type="ECO:0000313" key="4">
    <source>
        <dbReference type="EMBL" id="MDE5416798.1"/>
    </source>
</evidence>
<feature type="coiled-coil region" evidence="1">
    <location>
        <begin position="443"/>
        <end position="470"/>
    </location>
</feature>
<organism evidence="4 5">
    <name type="scientific">Paralabilibaculum antarcticum</name>
    <dbReference type="NCBI Taxonomy" id="2912572"/>
    <lineage>
        <taxon>Bacteria</taxon>
        <taxon>Pseudomonadati</taxon>
        <taxon>Bacteroidota</taxon>
        <taxon>Bacteroidia</taxon>
        <taxon>Marinilabiliales</taxon>
        <taxon>Marinifilaceae</taxon>
        <taxon>Paralabilibaculum</taxon>
    </lineage>
</organism>
<name>A0ABT5VMX6_9BACT</name>
<reference evidence="4 5" key="1">
    <citation type="submission" date="2022-01" db="EMBL/GenBank/DDBJ databases">
        <title>Labilibaculum sp. nov, a marine bacterium isolated from Antarctica.</title>
        <authorList>
            <person name="Dai W."/>
        </authorList>
    </citation>
    <scope>NUCLEOTIDE SEQUENCE [LARGE SCALE GENOMIC DNA]</scope>
    <source>
        <strain evidence="4 5">DW002</strain>
    </source>
</reference>
<dbReference type="InterPro" id="IPR050640">
    <property type="entry name" value="Bact_2-comp_sensor_kinase"/>
</dbReference>
<gene>
    <name evidence="4" type="ORF">L3049_02175</name>
</gene>
<evidence type="ECO:0000313" key="5">
    <source>
        <dbReference type="Proteomes" id="UP001528920"/>
    </source>
</evidence>
<dbReference type="Pfam" id="PF06580">
    <property type="entry name" value="His_kinase"/>
    <property type="match status" value="1"/>
</dbReference>
<dbReference type="PANTHER" id="PTHR34220">
    <property type="entry name" value="SENSOR HISTIDINE KINASE YPDA"/>
    <property type="match status" value="1"/>
</dbReference>
<dbReference type="Gene3D" id="3.30.450.20">
    <property type="entry name" value="PAS domain"/>
    <property type="match status" value="2"/>
</dbReference>
<feature type="domain" description="Signal transduction histidine kinase internal region" evidence="3">
    <location>
        <begin position="462"/>
        <end position="541"/>
    </location>
</feature>
<protein>
    <submittedName>
        <fullName evidence="4">Histidine kinase</fullName>
    </submittedName>
</protein>